<protein>
    <submittedName>
        <fullName evidence="1">Uncharacterized protein</fullName>
    </submittedName>
</protein>
<name>X1CRL8_9ZZZZ</name>
<dbReference type="AlphaFoldDB" id="X1CRL8"/>
<sequence>MTNEIDENYQIVRLLYYNLKVSSVFEFTLFLIKKTNGLETIIIIYNIIKNYETY</sequence>
<reference evidence="1" key="1">
    <citation type="journal article" date="2014" name="Front. Microbiol.">
        <title>High frequency of phylogenetically diverse reductive dehalogenase-homologous genes in deep subseafloor sedimentary metagenomes.</title>
        <authorList>
            <person name="Kawai M."/>
            <person name="Futagami T."/>
            <person name="Toyoda A."/>
            <person name="Takaki Y."/>
            <person name="Nishi S."/>
            <person name="Hori S."/>
            <person name="Arai W."/>
            <person name="Tsubouchi T."/>
            <person name="Morono Y."/>
            <person name="Uchiyama I."/>
            <person name="Ito T."/>
            <person name="Fujiyama A."/>
            <person name="Inagaki F."/>
            <person name="Takami H."/>
        </authorList>
    </citation>
    <scope>NUCLEOTIDE SEQUENCE</scope>
    <source>
        <strain evidence="1">Expedition CK06-06</strain>
    </source>
</reference>
<organism evidence="1">
    <name type="scientific">marine sediment metagenome</name>
    <dbReference type="NCBI Taxonomy" id="412755"/>
    <lineage>
        <taxon>unclassified sequences</taxon>
        <taxon>metagenomes</taxon>
        <taxon>ecological metagenomes</taxon>
    </lineage>
</organism>
<dbReference type="EMBL" id="BART01028976">
    <property type="protein sequence ID" value="GAG95607.1"/>
    <property type="molecule type" value="Genomic_DNA"/>
</dbReference>
<proteinExistence type="predicted"/>
<comment type="caution">
    <text evidence="1">The sequence shown here is derived from an EMBL/GenBank/DDBJ whole genome shotgun (WGS) entry which is preliminary data.</text>
</comment>
<gene>
    <name evidence="1" type="ORF">S01H4_50962</name>
</gene>
<accession>X1CRL8</accession>
<evidence type="ECO:0000313" key="1">
    <source>
        <dbReference type="EMBL" id="GAG95607.1"/>
    </source>
</evidence>